<dbReference type="PANTHER" id="PTHR34145:SF68">
    <property type="entry name" value="FBD DOMAIN-CONTAINING PROTEIN"/>
    <property type="match status" value="1"/>
</dbReference>
<dbReference type="InterPro" id="IPR053772">
    <property type="entry name" value="At1g61320/At1g61330-like"/>
</dbReference>
<feature type="domain" description="At1g61320/AtMIF1 LRR" evidence="1">
    <location>
        <begin position="2"/>
        <end position="123"/>
    </location>
</feature>
<evidence type="ECO:0000313" key="2">
    <source>
        <dbReference type="EMBL" id="PHT39097.1"/>
    </source>
</evidence>
<organism evidence="2 3">
    <name type="scientific">Capsicum baccatum</name>
    <name type="common">Peruvian pepper</name>
    <dbReference type="NCBI Taxonomy" id="33114"/>
    <lineage>
        <taxon>Eukaryota</taxon>
        <taxon>Viridiplantae</taxon>
        <taxon>Streptophyta</taxon>
        <taxon>Embryophyta</taxon>
        <taxon>Tracheophyta</taxon>
        <taxon>Spermatophyta</taxon>
        <taxon>Magnoliopsida</taxon>
        <taxon>eudicotyledons</taxon>
        <taxon>Gunneridae</taxon>
        <taxon>Pentapetalae</taxon>
        <taxon>asterids</taxon>
        <taxon>lamiids</taxon>
        <taxon>Solanales</taxon>
        <taxon>Solanaceae</taxon>
        <taxon>Solanoideae</taxon>
        <taxon>Capsiceae</taxon>
        <taxon>Capsicum</taxon>
    </lineage>
</organism>
<dbReference type="InterPro" id="IPR055357">
    <property type="entry name" value="LRR_At1g61320_AtMIF1"/>
</dbReference>
<name>A0A2G2W1I2_CAPBA</name>
<gene>
    <name evidence="2" type="ORF">CQW23_22670</name>
</gene>
<proteinExistence type="predicted"/>
<reference evidence="2 3" key="1">
    <citation type="journal article" date="2017" name="Genome Biol.">
        <title>New reference genome sequences of hot pepper reveal the massive evolution of plant disease-resistance genes by retroduplication.</title>
        <authorList>
            <person name="Kim S."/>
            <person name="Park J."/>
            <person name="Yeom S.I."/>
            <person name="Kim Y.M."/>
            <person name="Seo E."/>
            <person name="Kim K.T."/>
            <person name="Kim M.S."/>
            <person name="Lee J.M."/>
            <person name="Cheong K."/>
            <person name="Shin H.S."/>
            <person name="Kim S.B."/>
            <person name="Han K."/>
            <person name="Lee J."/>
            <person name="Park M."/>
            <person name="Lee H.A."/>
            <person name="Lee H.Y."/>
            <person name="Lee Y."/>
            <person name="Oh S."/>
            <person name="Lee J.H."/>
            <person name="Choi E."/>
            <person name="Choi E."/>
            <person name="Lee S.E."/>
            <person name="Jeon J."/>
            <person name="Kim H."/>
            <person name="Choi G."/>
            <person name="Song H."/>
            <person name="Lee J."/>
            <person name="Lee S.C."/>
            <person name="Kwon J.K."/>
            <person name="Lee H.Y."/>
            <person name="Koo N."/>
            <person name="Hong Y."/>
            <person name="Kim R.W."/>
            <person name="Kang W.H."/>
            <person name="Huh J.H."/>
            <person name="Kang B.C."/>
            <person name="Yang T.J."/>
            <person name="Lee Y.H."/>
            <person name="Bennetzen J.L."/>
            <person name="Choi D."/>
        </authorList>
    </citation>
    <scope>NUCLEOTIDE SEQUENCE [LARGE SCALE GENOMIC DNA]</scope>
    <source>
        <strain evidence="3">cv. PBC81</strain>
    </source>
</reference>
<dbReference type="STRING" id="33114.A0A2G2W1I2"/>
<keyword evidence="3" id="KW-1185">Reference proteome</keyword>
<evidence type="ECO:0000259" key="1">
    <source>
        <dbReference type="Pfam" id="PF23622"/>
    </source>
</evidence>
<accession>A0A2G2W1I2</accession>
<evidence type="ECO:0000313" key="3">
    <source>
        <dbReference type="Proteomes" id="UP000224567"/>
    </source>
</evidence>
<dbReference type="SUPFAM" id="SSF52047">
    <property type="entry name" value="RNI-like"/>
    <property type="match status" value="1"/>
</dbReference>
<dbReference type="OrthoDB" id="1300012at2759"/>
<dbReference type="Proteomes" id="UP000224567">
    <property type="component" value="Unassembled WGS sequence"/>
</dbReference>
<reference evidence="3" key="2">
    <citation type="journal article" date="2017" name="J. Anim. Genet.">
        <title>Multiple reference genome sequences of hot pepper reveal the massive evolution of plant disease resistance genes by retroduplication.</title>
        <authorList>
            <person name="Kim S."/>
            <person name="Park J."/>
            <person name="Yeom S.-I."/>
            <person name="Kim Y.-M."/>
            <person name="Seo E."/>
            <person name="Kim K.-T."/>
            <person name="Kim M.-S."/>
            <person name="Lee J.M."/>
            <person name="Cheong K."/>
            <person name="Shin H.-S."/>
            <person name="Kim S.-B."/>
            <person name="Han K."/>
            <person name="Lee J."/>
            <person name="Park M."/>
            <person name="Lee H.-A."/>
            <person name="Lee H.-Y."/>
            <person name="Lee Y."/>
            <person name="Oh S."/>
            <person name="Lee J.H."/>
            <person name="Choi E."/>
            <person name="Choi E."/>
            <person name="Lee S.E."/>
            <person name="Jeon J."/>
            <person name="Kim H."/>
            <person name="Choi G."/>
            <person name="Song H."/>
            <person name="Lee J."/>
            <person name="Lee S.-C."/>
            <person name="Kwon J.-K."/>
            <person name="Lee H.-Y."/>
            <person name="Koo N."/>
            <person name="Hong Y."/>
            <person name="Kim R.W."/>
            <person name="Kang W.-H."/>
            <person name="Huh J.H."/>
            <person name="Kang B.-C."/>
            <person name="Yang T.-J."/>
            <person name="Lee Y.-H."/>
            <person name="Bennetzen J.L."/>
            <person name="Choi D."/>
        </authorList>
    </citation>
    <scope>NUCLEOTIDE SEQUENCE [LARGE SCALE GENOMIC DNA]</scope>
    <source>
        <strain evidence="3">cv. PBC81</strain>
    </source>
</reference>
<dbReference type="PANTHER" id="PTHR34145">
    <property type="entry name" value="OS02G0105600 PROTEIN"/>
    <property type="match status" value="1"/>
</dbReference>
<dbReference type="Pfam" id="PF23622">
    <property type="entry name" value="LRR_At1g61320_AtMIF1"/>
    <property type="match status" value="1"/>
</dbReference>
<comment type="caution">
    <text evidence="2">The sequence shown here is derived from an EMBL/GenBank/DDBJ whole genome shotgun (WGS) entry which is preliminary data.</text>
</comment>
<dbReference type="EMBL" id="MLFT02000009">
    <property type="protein sequence ID" value="PHT39097.1"/>
    <property type="molecule type" value="Genomic_DNA"/>
</dbReference>
<protein>
    <recommendedName>
        <fullName evidence="1">At1g61320/AtMIF1 LRR domain-containing protein</fullName>
    </recommendedName>
</protein>
<dbReference type="AlphaFoldDB" id="A0A2G2W1I2"/>
<sequence>MAIRELVVKRCSVSISSSVVKYNSLRKLSLYDVRLDENMLQTLVNKCPLLVSVILEYCQGLEKIKSDSLMVLKIFYSEIGEIDALNLASLEYAGNQIPELRIARNSSQLEHSKIVFVCHDNVNAALFLRSTRQICNCTTETEECPTFVDALLWSCRPKRLNLQSTSAMFTHFLNRLIYMKNSSNSTSHGKEPWHSQLKEVKAFDVKNQPLELGSGETGSKQPHGE</sequence>